<sequence length="662" mass="74502">MFNVTMKVLKHNLWLSLLLLTLSYCSSLKLADIRRKIELTSAHGLRSDGESCDRPCNGSTRTCHFSFHVTEEVSMSILCGDCPFEQKDCYARGCVTAGGYVRRIVTINSQVPGPPIHVCEGDTIKVDVYNHMASESTTIHWHGLRQLGSPYMDGVPFVTQCPILPNNHFTYSFLAEPAGTHMYHGHTGFQEADGLFGAFIIRRKEPTEIQKLYDFDLPEHTVILWHWYSQSTSQKLPIILFRNGTVNGLNLIINGKASGVEYTRGNETAVTPPEIFFVQKGNRYRFRIIVNAAIYCPLQLSIESHTFSVFASESGTFDPIEVESMMINAGERYDIILHADQEPDCYILGVRGIGDCYKTQVRQTALVCYNTVHIGPRIFQKNRNFPYASQPGRLFNAAEEISAHWENNTIIPLHSANSTSHGYYENPYHGEPDHVFYLKTMVKLYPELPIPGPFPQINDIGFEFPTSNLLRKSSDKFFCNYSRIDSQYCIGQFCACTHVLKVKRNSLVEMVFFDTSGADRNQDHPFHIHGHSVRVVASMTVGPHLDEATVRQMNTNGTLKKDLHRAPLKDTFSVPNKGIVVVRLIADNPGYWIVHCHVSNHMELGMAFVLQVGEERDMTPLPRSFPICGDWPNAQENGAPNFTPPILGLLFFVLMVGSGALN</sequence>
<keyword evidence="3" id="KW-0560">Oxidoreductase</keyword>
<gene>
    <name evidence="9" type="ORF">BEMITA_LOCUS10691</name>
</gene>
<dbReference type="Gene3D" id="2.60.40.420">
    <property type="entry name" value="Cupredoxins - blue copper proteins"/>
    <property type="match status" value="3"/>
</dbReference>
<dbReference type="Pfam" id="PF07731">
    <property type="entry name" value="Cu-oxidase_2"/>
    <property type="match status" value="1"/>
</dbReference>
<dbReference type="PROSITE" id="PS00080">
    <property type="entry name" value="MULTICOPPER_OXIDASE2"/>
    <property type="match status" value="1"/>
</dbReference>
<dbReference type="KEGG" id="btab:109042986"/>
<dbReference type="CDD" id="cd13905">
    <property type="entry name" value="CuRO_3_tcLLC2_insect_like"/>
    <property type="match status" value="1"/>
</dbReference>
<dbReference type="InterPro" id="IPR011706">
    <property type="entry name" value="Cu-oxidase_C"/>
</dbReference>
<accession>A0A9P0AI91</accession>
<evidence type="ECO:0000259" key="6">
    <source>
        <dbReference type="Pfam" id="PF00394"/>
    </source>
</evidence>
<evidence type="ECO:0000313" key="9">
    <source>
        <dbReference type="EMBL" id="CAH0392144.1"/>
    </source>
</evidence>
<dbReference type="Pfam" id="PF07732">
    <property type="entry name" value="Cu-oxidase_3"/>
    <property type="match status" value="1"/>
</dbReference>
<feature type="domain" description="Plastocyanin-like" evidence="6">
    <location>
        <begin position="220"/>
        <end position="351"/>
    </location>
</feature>
<dbReference type="GO" id="GO:0006826">
    <property type="term" value="P:iron ion transport"/>
    <property type="evidence" value="ECO:0007669"/>
    <property type="project" value="TreeGrafter"/>
</dbReference>
<dbReference type="FunFam" id="2.60.40.420:FF:000045">
    <property type="entry name" value="Laccase 2"/>
    <property type="match status" value="1"/>
</dbReference>
<evidence type="ECO:0000256" key="5">
    <source>
        <dbReference type="SAM" id="SignalP"/>
    </source>
</evidence>
<dbReference type="InterPro" id="IPR008972">
    <property type="entry name" value="Cupredoxin"/>
</dbReference>
<organism evidence="9 10">
    <name type="scientific">Bemisia tabaci</name>
    <name type="common">Sweetpotato whitefly</name>
    <name type="synonym">Aleurodes tabaci</name>
    <dbReference type="NCBI Taxonomy" id="7038"/>
    <lineage>
        <taxon>Eukaryota</taxon>
        <taxon>Metazoa</taxon>
        <taxon>Ecdysozoa</taxon>
        <taxon>Arthropoda</taxon>
        <taxon>Hexapoda</taxon>
        <taxon>Insecta</taxon>
        <taxon>Pterygota</taxon>
        <taxon>Neoptera</taxon>
        <taxon>Paraneoptera</taxon>
        <taxon>Hemiptera</taxon>
        <taxon>Sternorrhyncha</taxon>
        <taxon>Aleyrodoidea</taxon>
        <taxon>Aleyrodidae</taxon>
        <taxon>Aleyrodinae</taxon>
        <taxon>Bemisia</taxon>
    </lineage>
</organism>
<dbReference type="InterPro" id="IPR001117">
    <property type="entry name" value="Cu-oxidase_2nd"/>
</dbReference>
<dbReference type="EMBL" id="OU963867">
    <property type="protein sequence ID" value="CAH0392144.1"/>
    <property type="molecule type" value="Genomic_DNA"/>
</dbReference>
<keyword evidence="5" id="KW-0732">Signal</keyword>
<dbReference type="InterPro" id="IPR011707">
    <property type="entry name" value="Cu-oxidase-like_N"/>
</dbReference>
<evidence type="ECO:0000259" key="8">
    <source>
        <dbReference type="Pfam" id="PF07732"/>
    </source>
</evidence>
<evidence type="ECO:0000313" key="10">
    <source>
        <dbReference type="Proteomes" id="UP001152759"/>
    </source>
</evidence>
<dbReference type="SUPFAM" id="SSF49503">
    <property type="entry name" value="Cupredoxins"/>
    <property type="match status" value="3"/>
</dbReference>
<evidence type="ECO:0000256" key="1">
    <source>
        <dbReference type="ARBA" id="ARBA00010609"/>
    </source>
</evidence>
<evidence type="ECO:0000256" key="4">
    <source>
        <dbReference type="ARBA" id="ARBA00023008"/>
    </source>
</evidence>
<dbReference type="PANTHER" id="PTHR11709:SF394">
    <property type="entry name" value="FI03373P-RELATED"/>
    <property type="match status" value="1"/>
</dbReference>
<evidence type="ECO:0000259" key="7">
    <source>
        <dbReference type="Pfam" id="PF07731"/>
    </source>
</evidence>
<dbReference type="InterPro" id="IPR002355">
    <property type="entry name" value="Cu_oxidase_Cu_BS"/>
</dbReference>
<keyword evidence="4" id="KW-0186">Copper</keyword>
<feature type="signal peptide" evidence="5">
    <location>
        <begin position="1"/>
        <end position="27"/>
    </location>
</feature>
<dbReference type="CDD" id="cd13858">
    <property type="entry name" value="CuRO_1_tcLCC2_insect_like"/>
    <property type="match status" value="1"/>
</dbReference>
<protein>
    <submittedName>
        <fullName evidence="9">Uncharacterized protein</fullName>
    </submittedName>
</protein>
<proteinExistence type="inferred from homology"/>
<evidence type="ECO:0000256" key="2">
    <source>
        <dbReference type="ARBA" id="ARBA00022723"/>
    </source>
</evidence>
<feature type="domain" description="Plastocyanin-like" evidence="7">
    <location>
        <begin position="492"/>
        <end position="614"/>
    </location>
</feature>
<dbReference type="Proteomes" id="UP001152759">
    <property type="component" value="Chromosome 6"/>
</dbReference>
<feature type="chain" id="PRO_5040240718" evidence="5">
    <location>
        <begin position="28"/>
        <end position="662"/>
    </location>
</feature>
<feature type="domain" description="Plastocyanin-like" evidence="8">
    <location>
        <begin position="97"/>
        <end position="205"/>
    </location>
</feature>
<dbReference type="InterPro" id="IPR045087">
    <property type="entry name" value="Cu-oxidase_fam"/>
</dbReference>
<name>A0A9P0AI91_BEMTA</name>
<reference evidence="9" key="1">
    <citation type="submission" date="2021-12" db="EMBL/GenBank/DDBJ databases">
        <authorList>
            <person name="King R."/>
        </authorList>
    </citation>
    <scope>NUCLEOTIDE SEQUENCE</scope>
</reference>
<dbReference type="CDD" id="cd13884">
    <property type="entry name" value="CuRO_2_tcLCC_insect_like"/>
    <property type="match status" value="1"/>
</dbReference>
<dbReference type="PANTHER" id="PTHR11709">
    <property type="entry name" value="MULTI-COPPER OXIDASE"/>
    <property type="match status" value="1"/>
</dbReference>
<dbReference type="GO" id="GO:0005507">
    <property type="term" value="F:copper ion binding"/>
    <property type="evidence" value="ECO:0007669"/>
    <property type="project" value="InterPro"/>
</dbReference>
<keyword evidence="2" id="KW-0479">Metal-binding</keyword>
<comment type="similarity">
    <text evidence="1">Belongs to the multicopper oxidase family.</text>
</comment>
<evidence type="ECO:0000256" key="3">
    <source>
        <dbReference type="ARBA" id="ARBA00023002"/>
    </source>
</evidence>
<dbReference type="GO" id="GO:0005886">
    <property type="term" value="C:plasma membrane"/>
    <property type="evidence" value="ECO:0007669"/>
    <property type="project" value="TreeGrafter"/>
</dbReference>
<dbReference type="GO" id="GO:0016491">
    <property type="term" value="F:oxidoreductase activity"/>
    <property type="evidence" value="ECO:0007669"/>
    <property type="project" value="UniProtKB-KW"/>
</dbReference>
<keyword evidence="10" id="KW-1185">Reference proteome</keyword>
<dbReference type="Pfam" id="PF00394">
    <property type="entry name" value="Cu-oxidase"/>
    <property type="match status" value="1"/>
</dbReference>
<dbReference type="AlphaFoldDB" id="A0A9P0AI91"/>